<dbReference type="InterPro" id="IPR013149">
    <property type="entry name" value="ADH-like_C"/>
</dbReference>
<dbReference type="GO" id="GO:0005829">
    <property type="term" value="C:cytosol"/>
    <property type="evidence" value="ECO:0007669"/>
    <property type="project" value="TreeGrafter"/>
</dbReference>
<dbReference type="InterPro" id="IPR036291">
    <property type="entry name" value="NAD(P)-bd_dom_sf"/>
</dbReference>
<dbReference type="GO" id="GO:0051903">
    <property type="term" value="F:S-(hydroxymethyl)glutathione dehydrogenase [NAD(P)+] activity"/>
    <property type="evidence" value="ECO:0007669"/>
    <property type="project" value="TreeGrafter"/>
</dbReference>
<keyword evidence="4" id="KW-0560">Oxidoreductase</keyword>
<keyword evidence="2" id="KW-0479">Metal-binding</keyword>
<sequence length="362" mass="38624">MKAAVLNAIPGQLEIEDVEIGEPGPREVLITTKAAGLCHSDLHHMEGKYPYPCPAVLGHESAGVVEAVGSMVTYVQPDDHVITCLSAFCGHCEECLSGNMSRCELKATELVRQPGEPPRLHRQDGEVVNQFLHLSSFAEQMLIHEHALVKIDKDMPLDRASLIGCGVTTGLGAVFRTAKVMPGESTAVIGCGGIGLSAIQGARIAGANKIVAVDMIESKLELAQTMGATHIVNASDTDAVAAVKDLTNGGVHHSFEAVGAKVTAEQAFKMLRRGGQATVIGMIPVGTTVEVHGPELLDEKTLTGSNMGSNQFRTDMPRFVEMYMDGRLRLDEMISKTITLEEINAGFEDMKSGHVARSVIAF</sequence>
<dbReference type="InterPro" id="IPR002328">
    <property type="entry name" value="ADH_Zn_CS"/>
</dbReference>
<proteinExistence type="predicted"/>
<keyword evidence="5" id="KW-0520">NAD</keyword>
<dbReference type="AlphaFoldDB" id="A0A382DY73"/>
<evidence type="ECO:0000259" key="6">
    <source>
        <dbReference type="SMART" id="SM00829"/>
    </source>
</evidence>
<dbReference type="InterPro" id="IPR011032">
    <property type="entry name" value="GroES-like_sf"/>
</dbReference>
<feature type="domain" description="Enoyl reductase (ER)" evidence="6">
    <location>
        <begin position="11"/>
        <end position="360"/>
    </location>
</feature>
<dbReference type="InterPro" id="IPR020843">
    <property type="entry name" value="ER"/>
</dbReference>
<reference evidence="7" key="1">
    <citation type="submission" date="2018-05" db="EMBL/GenBank/DDBJ databases">
        <authorList>
            <person name="Lanie J.A."/>
            <person name="Ng W.-L."/>
            <person name="Kazmierczak K.M."/>
            <person name="Andrzejewski T.M."/>
            <person name="Davidsen T.M."/>
            <person name="Wayne K.J."/>
            <person name="Tettelin H."/>
            <person name="Glass J.I."/>
            <person name="Rusch D."/>
            <person name="Podicherti R."/>
            <person name="Tsui H.-C.T."/>
            <person name="Winkler M.E."/>
        </authorList>
    </citation>
    <scope>NUCLEOTIDE SEQUENCE</scope>
</reference>
<comment type="cofactor">
    <cofactor evidence="1">
        <name>Zn(2+)</name>
        <dbReference type="ChEBI" id="CHEBI:29105"/>
    </cofactor>
</comment>
<dbReference type="Pfam" id="PF08240">
    <property type="entry name" value="ADH_N"/>
    <property type="match status" value="1"/>
</dbReference>
<evidence type="ECO:0000256" key="1">
    <source>
        <dbReference type="ARBA" id="ARBA00001947"/>
    </source>
</evidence>
<dbReference type="PANTHER" id="PTHR43880:SF12">
    <property type="entry name" value="ALCOHOL DEHYDROGENASE CLASS-3"/>
    <property type="match status" value="1"/>
</dbReference>
<evidence type="ECO:0000256" key="4">
    <source>
        <dbReference type="ARBA" id="ARBA00023002"/>
    </source>
</evidence>
<dbReference type="InterPro" id="IPR013154">
    <property type="entry name" value="ADH-like_N"/>
</dbReference>
<evidence type="ECO:0000256" key="2">
    <source>
        <dbReference type="ARBA" id="ARBA00022723"/>
    </source>
</evidence>
<gene>
    <name evidence="7" type="ORF">METZ01_LOCUS195497</name>
</gene>
<dbReference type="SMART" id="SM00829">
    <property type="entry name" value="PKS_ER"/>
    <property type="match status" value="1"/>
</dbReference>
<evidence type="ECO:0000256" key="5">
    <source>
        <dbReference type="ARBA" id="ARBA00023027"/>
    </source>
</evidence>
<dbReference type="SUPFAM" id="SSF50129">
    <property type="entry name" value="GroES-like"/>
    <property type="match status" value="2"/>
</dbReference>
<dbReference type="CDD" id="cd08279">
    <property type="entry name" value="Zn_ADH_class_III"/>
    <property type="match status" value="1"/>
</dbReference>
<dbReference type="PROSITE" id="PS00059">
    <property type="entry name" value="ADH_ZINC"/>
    <property type="match status" value="1"/>
</dbReference>
<dbReference type="Pfam" id="PF00107">
    <property type="entry name" value="ADH_zinc_N"/>
    <property type="match status" value="1"/>
</dbReference>
<dbReference type="GO" id="GO:0046294">
    <property type="term" value="P:formaldehyde catabolic process"/>
    <property type="evidence" value="ECO:0007669"/>
    <property type="project" value="TreeGrafter"/>
</dbReference>
<dbReference type="Gene3D" id="3.90.180.10">
    <property type="entry name" value="Medium-chain alcohol dehydrogenases, catalytic domain"/>
    <property type="match status" value="1"/>
</dbReference>
<evidence type="ECO:0000256" key="3">
    <source>
        <dbReference type="ARBA" id="ARBA00022833"/>
    </source>
</evidence>
<dbReference type="EMBL" id="UINC01041412">
    <property type="protein sequence ID" value="SVB42643.1"/>
    <property type="molecule type" value="Genomic_DNA"/>
</dbReference>
<dbReference type="SUPFAM" id="SSF51735">
    <property type="entry name" value="NAD(P)-binding Rossmann-fold domains"/>
    <property type="match status" value="1"/>
</dbReference>
<evidence type="ECO:0000313" key="7">
    <source>
        <dbReference type="EMBL" id="SVB42643.1"/>
    </source>
</evidence>
<protein>
    <recommendedName>
        <fullName evidence="6">Enoyl reductase (ER) domain-containing protein</fullName>
    </recommendedName>
</protein>
<keyword evidence="3" id="KW-0862">Zinc</keyword>
<dbReference type="FunFam" id="3.40.50.720:FF:000003">
    <property type="entry name" value="S-(hydroxymethyl)glutathione dehydrogenase"/>
    <property type="match status" value="1"/>
</dbReference>
<dbReference type="GO" id="GO:0008270">
    <property type="term" value="F:zinc ion binding"/>
    <property type="evidence" value="ECO:0007669"/>
    <property type="project" value="InterPro"/>
</dbReference>
<organism evidence="7">
    <name type="scientific">marine metagenome</name>
    <dbReference type="NCBI Taxonomy" id="408172"/>
    <lineage>
        <taxon>unclassified sequences</taxon>
        <taxon>metagenomes</taxon>
        <taxon>ecological metagenomes</taxon>
    </lineage>
</organism>
<dbReference type="Gene3D" id="3.40.50.720">
    <property type="entry name" value="NAD(P)-binding Rossmann-like Domain"/>
    <property type="match status" value="1"/>
</dbReference>
<accession>A0A382DY73</accession>
<dbReference type="PANTHER" id="PTHR43880">
    <property type="entry name" value="ALCOHOL DEHYDROGENASE"/>
    <property type="match status" value="1"/>
</dbReference>
<name>A0A382DY73_9ZZZZ</name>